<comment type="function">
    <text evidence="4">PPIases accelerate the folding of proteins. It catalyzes the cis-trans isomerization of proline imidic peptide bonds in oligopeptides.</text>
</comment>
<dbReference type="PANTHER" id="PTHR45625:SF4">
    <property type="entry name" value="PEPTIDYLPROLYL ISOMERASE DOMAIN AND WD REPEAT-CONTAINING PROTEIN 1"/>
    <property type="match status" value="1"/>
</dbReference>
<evidence type="ECO:0000259" key="5">
    <source>
        <dbReference type="PROSITE" id="PS50072"/>
    </source>
</evidence>
<evidence type="ECO:0000313" key="7">
    <source>
        <dbReference type="Proteomes" id="UP000232145"/>
    </source>
</evidence>
<dbReference type="SUPFAM" id="SSF50891">
    <property type="entry name" value="Cyclophilin-like"/>
    <property type="match status" value="1"/>
</dbReference>
<dbReference type="GO" id="GO:0003755">
    <property type="term" value="F:peptidyl-prolyl cis-trans isomerase activity"/>
    <property type="evidence" value="ECO:0007669"/>
    <property type="project" value="UniProtKB-UniRule"/>
</dbReference>
<comment type="catalytic activity">
    <reaction evidence="4">
        <text>[protein]-peptidylproline (omega=180) = [protein]-peptidylproline (omega=0)</text>
        <dbReference type="Rhea" id="RHEA:16237"/>
        <dbReference type="Rhea" id="RHEA-COMP:10747"/>
        <dbReference type="Rhea" id="RHEA-COMP:10748"/>
        <dbReference type="ChEBI" id="CHEBI:83833"/>
        <dbReference type="ChEBI" id="CHEBI:83834"/>
        <dbReference type="EC" id="5.2.1.8"/>
    </reaction>
</comment>
<dbReference type="PROSITE" id="PS50072">
    <property type="entry name" value="CSA_PPIASE_2"/>
    <property type="match status" value="1"/>
</dbReference>
<dbReference type="Gene3D" id="2.40.100.10">
    <property type="entry name" value="Cyclophilin-like"/>
    <property type="match status" value="1"/>
</dbReference>
<dbReference type="InterPro" id="IPR029000">
    <property type="entry name" value="Cyclophilin-like_dom_sf"/>
</dbReference>
<dbReference type="GO" id="GO:0006457">
    <property type="term" value="P:protein folding"/>
    <property type="evidence" value="ECO:0007669"/>
    <property type="project" value="InterPro"/>
</dbReference>
<dbReference type="OrthoDB" id="9807797at2"/>
<evidence type="ECO:0000256" key="2">
    <source>
        <dbReference type="ARBA" id="ARBA00023110"/>
    </source>
</evidence>
<evidence type="ECO:0000256" key="4">
    <source>
        <dbReference type="RuleBase" id="RU363019"/>
    </source>
</evidence>
<feature type="domain" description="PPIase cyclophilin-type" evidence="5">
    <location>
        <begin position="68"/>
        <end position="273"/>
    </location>
</feature>
<dbReference type="Pfam" id="PF00160">
    <property type="entry name" value="Pro_isomerase"/>
    <property type="match status" value="1"/>
</dbReference>
<dbReference type="EMBL" id="NPDX01000001">
    <property type="protein sequence ID" value="PJZ85915.1"/>
    <property type="molecule type" value="Genomic_DNA"/>
</dbReference>
<comment type="caution">
    <text evidence="6">The sequence shown here is derived from an EMBL/GenBank/DDBJ whole genome shotgun (WGS) entry which is preliminary data.</text>
</comment>
<dbReference type="PANTHER" id="PTHR45625">
    <property type="entry name" value="PEPTIDYL-PROLYL CIS-TRANS ISOMERASE-RELATED"/>
    <property type="match status" value="1"/>
</dbReference>
<dbReference type="PROSITE" id="PS00170">
    <property type="entry name" value="CSA_PPIASE_1"/>
    <property type="match status" value="1"/>
</dbReference>
<comment type="similarity">
    <text evidence="1 4">Belongs to the cyclophilin-type PPIase family.</text>
</comment>
<sequence>MKLSVVHQLSFLAFLFLSLTQTIFCSDQTFKKITYEPVPYSPSKVIVKRQDVTGVKLPEKPAIYAVLSTTAGDLVIELYDAAAPKTVQNFIDLAQGEKEFKTDKGSERRPYYDGLKFHRVIENFMAQGGCPRGDGTGGPGFQIEDEINGKALGLDKVKIKDAPQYQSQLQRAVLAEFKIQSRAEFEEKRTEVEKAYQEAMELPVLEVLHRVGYRYNEVLPSKKAVRGALAMANAGPNTNGSQFFINQVDTPHLDGLHTVFGFLVSGYDVLDRIIEKGNLQTTIRKVVVIDKRQ</sequence>
<name>A0A2N0ANV2_9LEPT</name>
<keyword evidence="3 4" id="KW-0413">Isomerase</keyword>
<dbReference type="RefSeq" id="WP_100742823.1">
    <property type="nucleotide sequence ID" value="NZ_NPDW01000001.1"/>
</dbReference>
<dbReference type="AlphaFoldDB" id="A0A2N0ANV2"/>
<dbReference type="InterPro" id="IPR002130">
    <property type="entry name" value="Cyclophilin-type_PPIase_dom"/>
</dbReference>
<gene>
    <name evidence="6" type="ORF">CH364_06935</name>
</gene>
<reference evidence="6 7" key="1">
    <citation type="submission" date="2017-07" db="EMBL/GenBank/DDBJ databases">
        <title>Leptospira spp. isolated from tropical soils.</title>
        <authorList>
            <person name="Thibeaux R."/>
            <person name="Iraola G."/>
            <person name="Ferres I."/>
            <person name="Bierque E."/>
            <person name="Girault D."/>
            <person name="Soupe-Gilbert M.-E."/>
            <person name="Picardeau M."/>
            <person name="Goarant C."/>
        </authorList>
    </citation>
    <scope>NUCLEOTIDE SEQUENCE [LARGE SCALE GENOMIC DNA]</scope>
    <source>
        <strain evidence="6 7">FH2-B-A1</strain>
    </source>
</reference>
<organism evidence="6 7">
    <name type="scientific">Leptospira harrisiae</name>
    <dbReference type="NCBI Taxonomy" id="2023189"/>
    <lineage>
        <taxon>Bacteria</taxon>
        <taxon>Pseudomonadati</taxon>
        <taxon>Spirochaetota</taxon>
        <taxon>Spirochaetia</taxon>
        <taxon>Leptospirales</taxon>
        <taxon>Leptospiraceae</taxon>
        <taxon>Leptospira</taxon>
    </lineage>
</organism>
<dbReference type="InterPro" id="IPR020892">
    <property type="entry name" value="Cyclophilin-type_PPIase_CS"/>
</dbReference>
<protein>
    <recommendedName>
        <fullName evidence="4">Peptidyl-prolyl cis-trans isomerase</fullName>
        <shortName evidence="4">PPIase</shortName>
        <ecNumber evidence="4">5.2.1.8</ecNumber>
    </recommendedName>
</protein>
<proteinExistence type="inferred from homology"/>
<dbReference type="CDD" id="cd00317">
    <property type="entry name" value="cyclophilin"/>
    <property type="match status" value="1"/>
</dbReference>
<dbReference type="Proteomes" id="UP000232145">
    <property type="component" value="Unassembled WGS sequence"/>
</dbReference>
<dbReference type="PRINTS" id="PR00153">
    <property type="entry name" value="CSAPPISMRASE"/>
</dbReference>
<accession>A0A2N0ANV2</accession>
<evidence type="ECO:0000256" key="3">
    <source>
        <dbReference type="ARBA" id="ARBA00023235"/>
    </source>
</evidence>
<keyword evidence="7" id="KW-1185">Reference proteome</keyword>
<dbReference type="InterPro" id="IPR044666">
    <property type="entry name" value="Cyclophilin_A-like"/>
</dbReference>
<evidence type="ECO:0000313" key="6">
    <source>
        <dbReference type="EMBL" id="PJZ85915.1"/>
    </source>
</evidence>
<keyword evidence="2 4" id="KW-0697">Rotamase</keyword>
<dbReference type="EC" id="5.2.1.8" evidence="4"/>
<evidence type="ECO:0000256" key="1">
    <source>
        <dbReference type="ARBA" id="ARBA00007365"/>
    </source>
</evidence>